<proteinExistence type="predicted"/>
<dbReference type="Proteomes" id="UP001108240">
    <property type="component" value="Unplaced"/>
</dbReference>
<reference evidence="1" key="2">
    <citation type="submission" date="2025-09" db="UniProtKB">
        <authorList>
            <consortium name="Ensembl"/>
        </authorList>
    </citation>
    <scope>IDENTIFICATION</scope>
</reference>
<keyword evidence="2" id="KW-1185">Reference proteome</keyword>
<organism evidence="1 2">
    <name type="scientific">Cyprinus carpio carpio</name>
    <dbReference type="NCBI Taxonomy" id="630221"/>
    <lineage>
        <taxon>Eukaryota</taxon>
        <taxon>Metazoa</taxon>
        <taxon>Chordata</taxon>
        <taxon>Craniata</taxon>
        <taxon>Vertebrata</taxon>
        <taxon>Euteleostomi</taxon>
        <taxon>Actinopterygii</taxon>
        <taxon>Neopterygii</taxon>
        <taxon>Teleostei</taxon>
        <taxon>Ostariophysi</taxon>
        <taxon>Cypriniformes</taxon>
        <taxon>Cyprinidae</taxon>
        <taxon>Cyprininae</taxon>
        <taxon>Cyprinus</taxon>
    </lineage>
</organism>
<dbReference type="GeneTree" id="ENSGT01040000244175"/>
<dbReference type="AlphaFoldDB" id="A0A8C1DMI0"/>
<protein>
    <submittedName>
        <fullName evidence="1">Uncharacterized protein</fullName>
    </submittedName>
</protein>
<dbReference type="Ensembl" id="ENSCCRT00000070182.2">
    <property type="protein sequence ID" value="ENSCCRP00000064745.2"/>
    <property type="gene ID" value="ENSCCRG00000034849.2"/>
</dbReference>
<name>A0A8C1DMI0_CYPCA</name>
<evidence type="ECO:0000313" key="2">
    <source>
        <dbReference type="Proteomes" id="UP001108240"/>
    </source>
</evidence>
<sequence>VLTDRLICTEYSCVFDLNHSSCHTHVYFPVYNPPYLFKQSVLMRGIPTGPRQDVFTGALEVTLVAIKGVVLRITPCPACLVFRAACLFLWTMESTEIRNLIETPSGRVAILTTVCAGMHTVWDLGNTPAGTELH</sequence>
<reference evidence="1" key="1">
    <citation type="submission" date="2025-08" db="UniProtKB">
        <authorList>
            <consortium name="Ensembl"/>
        </authorList>
    </citation>
    <scope>IDENTIFICATION</scope>
</reference>
<evidence type="ECO:0000313" key="1">
    <source>
        <dbReference type="Ensembl" id="ENSCCRP00000064745.2"/>
    </source>
</evidence>
<accession>A0A8C1DMI0</accession>